<proteinExistence type="predicted"/>
<dbReference type="InterPro" id="IPR011333">
    <property type="entry name" value="SKP1/BTB/POZ_sf"/>
</dbReference>
<dbReference type="OrthoDB" id="6359816at2759"/>
<dbReference type="EMBL" id="FJOG01000042">
    <property type="protein sequence ID" value="CZR67115.1"/>
    <property type="molecule type" value="Genomic_DNA"/>
</dbReference>
<evidence type="ECO:0000313" key="1">
    <source>
        <dbReference type="EMBL" id="CZR67115.1"/>
    </source>
</evidence>
<dbReference type="AlphaFoldDB" id="A0A1L7XQ30"/>
<dbReference type="Proteomes" id="UP000184330">
    <property type="component" value="Unassembled WGS sequence"/>
</dbReference>
<evidence type="ECO:0000313" key="2">
    <source>
        <dbReference type="Proteomes" id="UP000184330"/>
    </source>
</evidence>
<gene>
    <name evidence="1" type="ORF">PAC_17014</name>
</gene>
<organism evidence="1 2">
    <name type="scientific">Phialocephala subalpina</name>
    <dbReference type="NCBI Taxonomy" id="576137"/>
    <lineage>
        <taxon>Eukaryota</taxon>
        <taxon>Fungi</taxon>
        <taxon>Dikarya</taxon>
        <taxon>Ascomycota</taxon>
        <taxon>Pezizomycotina</taxon>
        <taxon>Leotiomycetes</taxon>
        <taxon>Helotiales</taxon>
        <taxon>Mollisiaceae</taxon>
        <taxon>Phialocephala</taxon>
        <taxon>Phialocephala fortinii species complex</taxon>
    </lineage>
</organism>
<protein>
    <recommendedName>
        <fullName evidence="3">BTB domain-containing protein</fullName>
    </recommendedName>
</protein>
<reference evidence="1 2" key="1">
    <citation type="submission" date="2016-03" db="EMBL/GenBank/DDBJ databases">
        <authorList>
            <person name="Ploux O."/>
        </authorList>
    </citation>
    <scope>NUCLEOTIDE SEQUENCE [LARGE SCALE GENOMIC DNA]</scope>
    <source>
        <strain evidence="1 2">UAMH 11012</strain>
    </source>
</reference>
<accession>A0A1L7XQ30</accession>
<keyword evidence="2" id="KW-1185">Reference proteome</keyword>
<dbReference type="Gene3D" id="3.30.710.10">
    <property type="entry name" value="Potassium Channel Kv1.1, Chain A"/>
    <property type="match status" value="1"/>
</dbReference>
<name>A0A1L7XQ30_9HELO</name>
<evidence type="ECO:0008006" key="3">
    <source>
        <dbReference type="Google" id="ProtNLM"/>
    </source>
</evidence>
<sequence length="398" mass="46504">MAFRFIFYLVTNTFQLTFMRWIANSELYCESQKLHRESAFSPVSNFDDSRLPRQSLWCVYKTGLSSCSHLDIFRSLTFPKSTEANKSDNIFPLSHWHGMASDTSTVEQSPQGQELVEIRIEPDGKVFRVSMDLLLARIPKLMSPLTDSDSITISAEDENTVAVLLHWLAHGTLPKLEPKMSDDVLDSWNWNPFYVYNLAIMLDLDEVQDRVMTRLLNAIRKKQLEIKKDWLVSHWDANKIARRKPQYQKLLENESDELEDPNADPDAWISRFNTLSGTEYQPNYPSVAMIQAIFTQAPPNTAMKNLALDFMNYVVFEGRRRRARDWETENVIRFLTKDEGLLRATVVALRNTHDYFEWRNQWVIRGPHNPTDNRSSWGRANRCTYHKHKWAAKCPYKD</sequence>